<proteinExistence type="predicted"/>
<dbReference type="InterPro" id="IPR052602">
    <property type="entry name" value="Growth_transcription_reg"/>
</dbReference>
<feature type="compositionally biased region" description="Basic and acidic residues" evidence="5">
    <location>
        <begin position="510"/>
        <end position="533"/>
    </location>
</feature>
<evidence type="ECO:0000313" key="7">
    <source>
        <dbReference type="EMBL" id="KZZ94810.1"/>
    </source>
</evidence>
<protein>
    <submittedName>
        <fullName evidence="7">TATA element modulatory factor 1 TATA binding protein</fullName>
    </submittedName>
</protein>
<feature type="region of interest" description="Disordered" evidence="5">
    <location>
        <begin position="613"/>
        <end position="729"/>
    </location>
</feature>
<feature type="region of interest" description="Disordered" evidence="5">
    <location>
        <begin position="573"/>
        <end position="598"/>
    </location>
</feature>
<feature type="region of interest" description="Disordered" evidence="5">
    <location>
        <begin position="29"/>
        <end position="221"/>
    </location>
</feature>
<feature type="compositionally biased region" description="Polar residues" evidence="5">
    <location>
        <begin position="99"/>
        <end position="118"/>
    </location>
</feature>
<dbReference type="Proteomes" id="UP000078544">
    <property type="component" value="Unassembled WGS sequence"/>
</dbReference>
<evidence type="ECO:0000256" key="3">
    <source>
        <dbReference type="ARBA" id="ARBA00023054"/>
    </source>
</evidence>
<dbReference type="OrthoDB" id="74178at2759"/>
<evidence type="ECO:0000256" key="1">
    <source>
        <dbReference type="ARBA" id="ARBA00004555"/>
    </source>
</evidence>
<dbReference type="STRING" id="1081109.A0A166P749"/>
<feature type="region of interest" description="Disordered" evidence="5">
    <location>
        <begin position="244"/>
        <end position="270"/>
    </location>
</feature>
<feature type="compositionally biased region" description="Pro residues" evidence="5">
    <location>
        <begin position="688"/>
        <end position="697"/>
    </location>
</feature>
<feature type="region of interest" description="Disordered" evidence="5">
    <location>
        <begin position="361"/>
        <end position="385"/>
    </location>
</feature>
<reference evidence="7 8" key="1">
    <citation type="journal article" date="2016" name="Genome Biol. Evol.">
        <title>Divergent and convergent evolution of fungal pathogenicity.</title>
        <authorList>
            <person name="Shang Y."/>
            <person name="Xiao G."/>
            <person name="Zheng P."/>
            <person name="Cen K."/>
            <person name="Zhan S."/>
            <person name="Wang C."/>
        </authorList>
    </citation>
    <scope>NUCLEOTIDE SEQUENCE [LARGE SCALE GENOMIC DNA]</scope>
    <source>
        <strain evidence="7 8">RCEF 2490</strain>
    </source>
</reference>
<comment type="subcellular location">
    <subcellularLocation>
        <location evidence="1">Golgi apparatus</location>
    </subcellularLocation>
</comment>
<dbReference type="AlphaFoldDB" id="A0A166P749"/>
<feature type="region of interest" description="Disordered" evidence="5">
    <location>
        <begin position="508"/>
        <end position="533"/>
    </location>
</feature>
<feature type="compositionally biased region" description="Low complexity" evidence="5">
    <location>
        <begin position="53"/>
        <end position="78"/>
    </location>
</feature>
<feature type="domain" description="TATA element modulatory factor 1 TATA binding" evidence="6">
    <location>
        <begin position="733"/>
        <end position="846"/>
    </location>
</feature>
<dbReference type="PANTHER" id="PTHR46515">
    <property type="entry name" value="TATA ELEMENT MODULATORY FACTOR TMF1"/>
    <property type="match status" value="1"/>
</dbReference>
<organism evidence="7 8">
    <name type="scientific">Moelleriella libera RCEF 2490</name>
    <dbReference type="NCBI Taxonomy" id="1081109"/>
    <lineage>
        <taxon>Eukaryota</taxon>
        <taxon>Fungi</taxon>
        <taxon>Dikarya</taxon>
        <taxon>Ascomycota</taxon>
        <taxon>Pezizomycotina</taxon>
        <taxon>Sordariomycetes</taxon>
        <taxon>Hypocreomycetidae</taxon>
        <taxon>Hypocreales</taxon>
        <taxon>Clavicipitaceae</taxon>
        <taxon>Moelleriella</taxon>
    </lineage>
</organism>
<keyword evidence="8" id="KW-1185">Reference proteome</keyword>
<accession>A0A166P749</accession>
<feature type="coiled-coil region" evidence="4">
    <location>
        <begin position="287"/>
        <end position="314"/>
    </location>
</feature>
<dbReference type="Pfam" id="PF12325">
    <property type="entry name" value="TMF_TATA_bd"/>
    <property type="match status" value="1"/>
</dbReference>
<gene>
    <name evidence="7" type="ORF">AAL_04921</name>
</gene>
<evidence type="ECO:0000256" key="2">
    <source>
        <dbReference type="ARBA" id="ARBA00023034"/>
    </source>
</evidence>
<feature type="compositionally biased region" description="Low complexity" evidence="5">
    <location>
        <begin position="244"/>
        <end position="257"/>
    </location>
</feature>
<evidence type="ECO:0000259" key="6">
    <source>
        <dbReference type="Pfam" id="PF12325"/>
    </source>
</evidence>
<evidence type="ECO:0000256" key="4">
    <source>
        <dbReference type="SAM" id="Coils"/>
    </source>
</evidence>
<dbReference type="PANTHER" id="PTHR46515:SF1">
    <property type="entry name" value="TATA ELEMENT MODULATORY FACTOR"/>
    <property type="match status" value="1"/>
</dbReference>
<dbReference type="InterPro" id="IPR022092">
    <property type="entry name" value="TMF_DNA-bd"/>
</dbReference>
<name>A0A166P749_9HYPO</name>
<sequence length="849" mass="93759">MAAQGKHSRWGTFLSQAVAGVESRLDNILAEGEDGRSHDPSIPASPAITATKLQQSPQQLSLQTRSAASNSRSSSSNRTNDRLQARLAQAMAGKATGSGAVSKTTSSARSSVDLNSRPSLERRSTDRESEARKDGSGSEPGYTTASAPKASEVNLDAERAVMDMDDEPREPSFAALVGEPSAHPSITEKAPEEHPLSQTMTADAASDTELLSQFQESRVKQQEEIQEYIERIDSLQSKLQYLSKTAADSAKKAASAAPSGTHEQKLAEKDEKIALLMEEGQKLSANEQKLRTTIKKLRAQMGENERQASELKKHRDQVLVDAEALRARLDGPEEAEKRQEEFRRTIVMLQKEVDVLKKESAWKDEAQRKSDQDWKTKLEQAESSHRDLLNKAIAAERQKQKALEDANAALCAEKEAAMEKARREEVEWREKMERAQERSRVTEEELKTELHAVERKLEAMRMAAEEASSGSGGEAQVKMLRQIETLQTQYASARENWQGIEASLIAKSSNLEKERDEAQRRESEMRKKARDAAVRLRHVEEELQDAQPSIGAARQELESCRDEVSRLQASYKASQDALTEAQRELEKMRQNGADGDSVVDAERHSWVDDVAGAISKGHQSRPESPLLSVSRAFSSDMLGLPGAGKPRRSHTPGSTPDSPVDTMSPIRRFSGQLPLRRRESSYAGSGLPPTPFSPFEPPSEAAELSFPAATDRENGAPETGPSSPRNVANDMISVSTVAAGPSVQLVERMSAAIRRLEAEKVTAKEEMTRICSQRDEARSDLVALMKELEETKAAATKVPDLEKEVARLDARYQTTLEMLGEKSELVEELKADVEDVKAMYRELVERTVT</sequence>
<feature type="compositionally biased region" description="Basic and acidic residues" evidence="5">
    <location>
        <begin position="119"/>
        <end position="136"/>
    </location>
</feature>
<feature type="compositionally biased region" description="Polar residues" evidence="5">
    <location>
        <begin position="720"/>
        <end position="729"/>
    </location>
</feature>
<evidence type="ECO:0000313" key="8">
    <source>
        <dbReference type="Proteomes" id="UP000078544"/>
    </source>
</evidence>
<comment type="caution">
    <text evidence="7">The sequence shown here is derived from an EMBL/GenBank/DDBJ whole genome shotgun (WGS) entry which is preliminary data.</text>
</comment>
<keyword evidence="3 4" id="KW-0175">Coiled coil</keyword>
<dbReference type="InterPro" id="IPR022091">
    <property type="entry name" value="TMF_TATA-bd"/>
</dbReference>
<keyword evidence="2" id="KW-0333">Golgi apparatus</keyword>
<evidence type="ECO:0000256" key="5">
    <source>
        <dbReference type="SAM" id="MobiDB-lite"/>
    </source>
</evidence>
<dbReference type="GO" id="GO:0005783">
    <property type="term" value="C:endoplasmic reticulum"/>
    <property type="evidence" value="ECO:0007669"/>
    <property type="project" value="TreeGrafter"/>
</dbReference>
<dbReference type="EMBL" id="AZGY01000010">
    <property type="protein sequence ID" value="KZZ94810.1"/>
    <property type="molecule type" value="Genomic_DNA"/>
</dbReference>
<dbReference type="GO" id="GO:0005794">
    <property type="term" value="C:Golgi apparatus"/>
    <property type="evidence" value="ECO:0007669"/>
    <property type="project" value="UniProtKB-SubCell"/>
</dbReference>
<feature type="coiled-coil region" evidence="4">
    <location>
        <begin position="819"/>
        <end position="846"/>
    </location>
</feature>
<dbReference type="Pfam" id="PF12329">
    <property type="entry name" value="TMF_DNA_bd"/>
    <property type="match status" value="1"/>
</dbReference>
<feature type="coiled-coil region" evidence="4">
    <location>
        <begin position="746"/>
        <end position="794"/>
    </location>
</feature>